<sequence>MRPESPDQLGNVSCVIPTLGMRRYNGNVRISDLFYPQCHF</sequence>
<dbReference type="EMBL" id="GBRH01169900">
    <property type="protein sequence ID" value="JAE27996.1"/>
    <property type="molecule type" value="Transcribed_RNA"/>
</dbReference>
<reference evidence="1" key="2">
    <citation type="journal article" date="2015" name="Data Brief">
        <title>Shoot transcriptome of the giant reed, Arundo donax.</title>
        <authorList>
            <person name="Barrero R.A."/>
            <person name="Guerrero F.D."/>
            <person name="Moolhuijzen P."/>
            <person name="Goolsby J.A."/>
            <person name="Tidwell J."/>
            <person name="Bellgard S.E."/>
            <person name="Bellgard M.I."/>
        </authorList>
    </citation>
    <scope>NUCLEOTIDE SEQUENCE</scope>
    <source>
        <tissue evidence="1">Shoot tissue taken approximately 20 cm above the soil surface</tissue>
    </source>
</reference>
<evidence type="ECO:0000313" key="1">
    <source>
        <dbReference type="EMBL" id="JAE27996.1"/>
    </source>
</evidence>
<reference evidence="1" key="1">
    <citation type="submission" date="2014-09" db="EMBL/GenBank/DDBJ databases">
        <authorList>
            <person name="Magalhaes I.L.F."/>
            <person name="Oliveira U."/>
            <person name="Santos F.R."/>
            <person name="Vidigal T.H.D.A."/>
            <person name="Brescovit A.D."/>
            <person name="Santos A.J."/>
        </authorList>
    </citation>
    <scope>NUCLEOTIDE SEQUENCE</scope>
    <source>
        <tissue evidence="1">Shoot tissue taken approximately 20 cm above the soil surface</tissue>
    </source>
</reference>
<name>A0A0A9GZJ0_ARUDO</name>
<proteinExistence type="predicted"/>
<accession>A0A0A9GZJ0</accession>
<protein>
    <submittedName>
        <fullName evidence="1">Uncharacterized protein</fullName>
    </submittedName>
</protein>
<dbReference type="AlphaFoldDB" id="A0A0A9GZJ0"/>
<organism evidence="1">
    <name type="scientific">Arundo donax</name>
    <name type="common">Giant reed</name>
    <name type="synonym">Donax arundinaceus</name>
    <dbReference type="NCBI Taxonomy" id="35708"/>
    <lineage>
        <taxon>Eukaryota</taxon>
        <taxon>Viridiplantae</taxon>
        <taxon>Streptophyta</taxon>
        <taxon>Embryophyta</taxon>
        <taxon>Tracheophyta</taxon>
        <taxon>Spermatophyta</taxon>
        <taxon>Magnoliopsida</taxon>
        <taxon>Liliopsida</taxon>
        <taxon>Poales</taxon>
        <taxon>Poaceae</taxon>
        <taxon>PACMAD clade</taxon>
        <taxon>Arundinoideae</taxon>
        <taxon>Arundineae</taxon>
        <taxon>Arundo</taxon>
    </lineage>
</organism>